<dbReference type="InterPro" id="IPR008271">
    <property type="entry name" value="Ser/Thr_kinase_AS"/>
</dbReference>
<evidence type="ECO:0000256" key="9">
    <source>
        <dbReference type="PROSITE-ProRule" id="PRU10141"/>
    </source>
</evidence>
<keyword evidence="2" id="KW-0723">Serine/threonine-protein kinase</keyword>
<dbReference type="PANTHER" id="PTHR24361:SF433">
    <property type="entry name" value="PROTEIN KINASE DOMAIN-CONTAINING PROTEIN"/>
    <property type="match status" value="1"/>
</dbReference>
<accession>A0A481YT36</accession>
<dbReference type="PANTHER" id="PTHR24361">
    <property type="entry name" value="MITOGEN-ACTIVATED KINASE KINASE KINASE"/>
    <property type="match status" value="1"/>
</dbReference>
<dbReference type="InterPro" id="IPR011009">
    <property type="entry name" value="Kinase-like_dom_sf"/>
</dbReference>
<feature type="domain" description="Protein kinase" evidence="10">
    <location>
        <begin position="36"/>
        <end position="224"/>
    </location>
</feature>
<keyword evidence="3" id="KW-0808">Transferase</keyword>
<evidence type="ECO:0000256" key="3">
    <source>
        <dbReference type="ARBA" id="ARBA00022679"/>
    </source>
</evidence>
<dbReference type="Gene3D" id="1.10.510.10">
    <property type="entry name" value="Transferase(Phosphotransferase) domain 1"/>
    <property type="match status" value="1"/>
</dbReference>
<evidence type="ECO:0000256" key="2">
    <source>
        <dbReference type="ARBA" id="ARBA00022527"/>
    </source>
</evidence>
<evidence type="ECO:0000256" key="4">
    <source>
        <dbReference type="ARBA" id="ARBA00022741"/>
    </source>
</evidence>
<evidence type="ECO:0000256" key="6">
    <source>
        <dbReference type="ARBA" id="ARBA00022840"/>
    </source>
</evidence>
<dbReference type="PROSITE" id="PS50011">
    <property type="entry name" value="PROTEIN_KINASE_DOM"/>
    <property type="match status" value="1"/>
</dbReference>
<keyword evidence="6 9" id="KW-0067">ATP-binding</keyword>
<evidence type="ECO:0000256" key="8">
    <source>
        <dbReference type="ARBA" id="ARBA00048679"/>
    </source>
</evidence>
<dbReference type="SUPFAM" id="SSF56112">
    <property type="entry name" value="Protein kinase-like (PK-like)"/>
    <property type="match status" value="1"/>
</dbReference>
<dbReference type="InterPro" id="IPR053235">
    <property type="entry name" value="Ser_Thr_kinase"/>
</dbReference>
<name>A0A481YT36_9VIRU</name>
<dbReference type="PROSITE" id="PS00108">
    <property type="entry name" value="PROTEIN_KINASE_ST"/>
    <property type="match status" value="1"/>
</dbReference>
<reference evidence="11" key="1">
    <citation type="journal article" date="2019" name="MBio">
        <title>Virus Genomes from Deep Sea Sediments Expand the Ocean Megavirome and Support Independent Origins of Viral Gigantism.</title>
        <authorList>
            <person name="Backstrom D."/>
            <person name="Yutin N."/>
            <person name="Jorgensen S.L."/>
            <person name="Dharamshi J."/>
            <person name="Homa F."/>
            <person name="Zaremba-Niedwiedzka K."/>
            <person name="Spang A."/>
            <person name="Wolf Y.I."/>
            <person name="Koonin E.V."/>
            <person name="Ettema T.J."/>
        </authorList>
    </citation>
    <scope>NUCLEOTIDE SEQUENCE</scope>
</reference>
<dbReference type="SMART" id="SM00220">
    <property type="entry name" value="S_TKc"/>
    <property type="match status" value="1"/>
</dbReference>
<gene>
    <name evidence="11" type="ORF">LCMAC102_02380</name>
</gene>
<protein>
    <recommendedName>
        <fullName evidence="1">non-specific serine/threonine protein kinase</fullName>
        <ecNumber evidence="1">2.7.11.1</ecNumber>
    </recommendedName>
</protein>
<evidence type="ECO:0000256" key="5">
    <source>
        <dbReference type="ARBA" id="ARBA00022777"/>
    </source>
</evidence>
<organism evidence="11">
    <name type="scientific">Marseillevirus LCMAC102</name>
    <dbReference type="NCBI Taxonomy" id="2506603"/>
    <lineage>
        <taxon>Viruses</taxon>
        <taxon>Varidnaviria</taxon>
        <taxon>Bamfordvirae</taxon>
        <taxon>Nucleocytoviricota</taxon>
        <taxon>Megaviricetes</taxon>
        <taxon>Pimascovirales</taxon>
        <taxon>Pimascovirales incertae sedis</taxon>
        <taxon>Marseilleviridae</taxon>
    </lineage>
</organism>
<evidence type="ECO:0000256" key="7">
    <source>
        <dbReference type="ARBA" id="ARBA00047899"/>
    </source>
</evidence>
<keyword evidence="4 9" id="KW-0547">Nucleotide-binding</keyword>
<dbReference type="GO" id="GO:0005524">
    <property type="term" value="F:ATP binding"/>
    <property type="evidence" value="ECO:0007669"/>
    <property type="project" value="UniProtKB-UniRule"/>
</dbReference>
<evidence type="ECO:0000313" key="11">
    <source>
        <dbReference type="EMBL" id="QBK86443.1"/>
    </source>
</evidence>
<dbReference type="GO" id="GO:0004674">
    <property type="term" value="F:protein serine/threonine kinase activity"/>
    <property type="evidence" value="ECO:0007669"/>
    <property type="project" value="UniProtKB-KW"/>
</dbReference>
<comment type="catalytic activity">
    <reaction evidence="7">
        <text>L-threonyl-[protein] + ATP = O-phospho-L-threonyl-[protein] + ADP + H(+)</text>
        <dbReference type="Rhea" id="RHEA:46608"/>
        <dbReference type="Rhea" id="RHEA-COMP:11060"/>
        <dbReference type="Rhea" id="RHEA-COMP:11605"/>
        <dbReference type="ChEBI" id="CHEBI:15378"/>
        <dbReference type="ChEBI" id="CHEBI:30013"/>
        <dbReference type="ChEBI" id="CHEBI:30616"/>
        <dbReference type="ChEBI" id="CHEBI:61977"/>
        <dbReference type="ChEBI" id="CHEBI:456216"/>
        <dbReference type="EC" id="2.7.11.1"/>
    </reaction>
</comment>
<feature type="binding site" evidence="9">
    <location>
        <position position="64"/>
    </location>
    <ligand>
        <name>ATP</name>
        <dbReference type="ChEBI" id="CHEBI:30616"/>
    </ligand>
</feature>
<keyword evidence="5 11" id="KW-0418">Kinase</keyword>
<dbReference type="InterPro" id="IPR017441">
    <property type="entry name" value="Protein_kinase_ATP_BS"/>
</dbReference>
<evidence type="ECO:0000259" key="10">
    <source>
        <dbReference type="PROSITE" id="PS50011"/>
    </source>
</evidence>
<proteinExistence type="predicted"/>
<dbReference type="EC" id="2.7.11.1" evidence="1"/>
<dbReference type="EMBL" id="MK500334">
    <property type="protein sequence ID" value="QBK86443.1"/>
    <property type="molecule type" value="Genomic_DNA"/>
</dbReference>
<dbReference type="Pfam" id="PF00069">
    <property type="entry name" value="Pkinase"/>
    <property type="match status" value="1"/>
</dbReference>
<dbReference type="InterPro" id="IPR000719">
    <property type="entry name" value="Prot_kinase_dom"/>
</dbReference>
<comment type="catalytic activity">
    <reaction evidence="8">
        <text>L-seryl-[protein] + ATP = O-phospho-L-seryl-[protein] + ADP + H(+)</text>
        <dbReference type="Rhea" id="RHEA:17989"/>
        <dbReference type="Rhea" id="RHEA-COMP:9863"/>
        <dbReference type="Rhea" id="RHEA-COMP:11604"/>
        <dbReference type="ChEBI" id="CHEBI:15378"/>
        <dbReference type="ChEBI" id="CHEBI:29999"/>
        <dbReference type="ChEBI" id="CHEBI:30616"/>
        <dbReference type="ChEBI" id="CHEBI:83421"/>
        <dbReference type="ChEBI" id="CHEBI:456216"/>
        <dbReference type="EC" id="2.7.11.1"/>
    </reaction>
</comment>
<evidence type="ECO:0000256" key="1">
    <source>
        <dbReference type="ARBA" id="ARBA00012513"/>
    </source>
</evidence>
<dbReference type="PROSITE" id="PS00107">
    <property type="entry name" value="PROTEIN_KINASE_ATP"/>
    <property type="match status" value="1"/>
</dbReference>
<sequence>MSFILPKKKKTPRKKISSIPSKAKQFQTTCQNKYSFRLNQILGKGSFGITYVSCTNDKCKYAAKIQLLDDNIQPTPKNIERVKNEADIQYYLNDSGISSEIYDDYLCSIKRPDKHEELYSLIILELYDGSMEKFKWKNTNDKVNFIHVLLKLVDILHRKYYVAHKDIKLKNIFFKKDGTIVLGDFGVSERYDSYDDGLVGYNLDQSQVKDVIDELLPIRQQKLL</sequence>